<proteinExistence type="inferred from homology"/>
<reference evidence="10 11" key="1">
    <citation type="submission" date="2017-04" db="EMBL/GenBank/DDBJ databases">
        <authorList>
            <person name="Afonso C.L."/>
            <person name="Miller P.J."/>
            <person name="Scott M.A."/>
            <person name="Spackman E."/>
            <person name="Goraichik I."/>
            <person name="Dimitrov K.M."/>
            <person name="Suarez D.L."/>
            <person name="Swayne D.E."/>
        </authorList>
    </citation>
    <scope>NUCLEOTIDE SEQUENCE [LARGE SCALE GENOMIC DNA]</scope>
    <source>
        <strain evidence="10 11">USBA 355</strain>
    </source>
</reference>
<dbReference type="PRINTS" id="PR01179">
    <property type="entry name" value="ODADCRBXLASE"/>
</dbReference>
<evidence type="ECO:0000256" key="5">
    <source>
        <dbReference type="ARBA" id="ARBA00034115"/>
    </source>
</evidence>
<dbReference type="EC" id="4.1.1.17" evidence="6"/>
<evidence type="ECO:0000259" key="9">
    <source>
        <dbReference type="Pfam" id="PF02784"/>
    </source>
</evidence>
<evidence type="ECO:0000256" key="3">
    <source>
        <dbReference type="ARBA" id="ARBA00022898"/>
    </source>
</evidence>
<dbReference type="PRINTS" id="PR01182">
    <property type="entry name" value="ORNDCRBXLASE"/>
</dbReference>
<dbReference type="InterPro" id="IPR022644">
    <property type="entry name" value="De-COase2_N"/>
</dbReference>
<dbReference type="GO" id="GO:0033387">
    <property type="term" value="P:putrescine biosynthetic process from arginine, via ornithine"/>
    <property type="evidence" value="ECO:0007669"/>
    <property type="project" value="TreeGrafter"/>
</dbReference>
<evidence type="ECO:0000313" key="10">
    <source>
        <dbReference type="EMBL" id="SMF40546.1"/>
    </source>
</evidence>
<dbReference type="PROSITE" id="PS00879">
    <property type="entry name" value="ODR_DC_2_2"/>
    <property type="match status" value="1"/>
</dbReference>
<dbReference type="Gene3D" id="3.20.20.10">
    <property type="entry name" value="Alanine racemase"/>
    <property type="match status" value="1"/>
</dbReference>
<gene>
    <name evidence="10" type="ORF">SAMN05428998_11428</name>
</gene>
<keyword evidence="3 8" id="KW-0663">Pyridoxal phosphate</keyword>
<keyword evidence="11" id="KW-1185">Reference proteome</keyword>
<accession>A0A1Y6C3Z2</accession>
<comment type="similarity">
    <text evidence="2">Belongs to the Orn/Lys/Arg decarboxylase class-II family.</text>
</comment>
<dbReference type="InterPro" id="IPR000183">
    <property type="entry name" value="Orn/DAP/Arg_de-COase"/>
</dbReference>
<dbReference type="PANTHER" id="PTHR11482:SF6">
    <property type="entry name" value="ORNITHINE DECARBOXYLASE 1-RELATED"/>
    <property type="match status" value="1"/>
</dbReference>
<comment type="pathway">
    <text evidence="5">Amine and polyamine biosynthesis; putrescine biosynthesis via L-ornithine pathway; putrescine from L-ornithine: step 1/1.</text>
</comment>
<dbReference type="InterPro" id="IPR022657">
    <property type="entry name" value="De-COase2_CS"/>
</dbReference>
<protein>
    <recommendedName>
        <fullName evidence="6">ornithine decarboxylase</fullName>
        <ecNumber evidence="6">4.1.1.17</ecNumber>
    </recommendedName>
</protein>
<dbReference type="AlphaFoldDB" id="A0A1Y6C3Z2"/>
<organism evidence="10 11">
    <name type="scientific">Tistlia consotensis USBA 355</name>
    <dbReference type="NCBI Taxonomy" id="560819"/>
    <lineage>
        <taxon>Bacteria</taxon>
        <taxon>Pseudomonadati</taxon>
        <taxon>Pseudomonadota</taxon>
        <taxon>Alphaproteobacteria</taxon>
        <taxon>Rhodospirillales</taxon>
        <taxon>Rhodovibrionaceae</taxon>
        <taxon>Tistlia</taxon>
    </lineage>
</organism>
<feature type="modified residue" description="N6-(pyridoxal phosphate)lysine" evidence="8">
    <location>
        <position position="47"/>
    </location>
</feature>
<evidence type="ECO:0000256" key="6">
    <source>
        <dbReference type="ARBA" id="ARBA00034138"/>
    </source>
</evidence>
<evidence type="ECO:0000256" key="7">
    <source>
        <dbReference type="ARBA" id="ARBA00049127"/>
    </source>
</evidence>
<dbReference type="InterPro" id="IPR002433">
    <property type="entry name" value="Orn_de-COase"/>
</dbReference>
<dbReference type="EMBL" id="FWZX01000014">
    <property type="protein sequence ID" value="SMF40546.1"/>
    <property type="molecule type" value="Genomic_DNA"/>
</dbReference>
<dbReference type="PANTHER" id="PTHR11482">
    <property type="entry name" value="ARGININE/DIAMINOPIMELATE/ORNITHINE DECARBOXYLASE"/>
    <property type="match status" value="1"/>
</dbReference>
<dbReference type="FunFam" id="3.20.20.10:FF:000008">
    <property type="entry name" value="Ornithine decarboxylase"/>
    <property type="match status" value="1"/>
</dbReference>
<dbReference type="Gene3D" id="2.40.37.10">
    <property type="entry name" value="Lyase, Ornithine Decarboxylase, Chain A, domain 1"/>
    <property type="match status" value="1"/>
</dbReference>
<dbReference type="SUPFAM" id="SSF51419">
    <property type="entry name" value="PLP-binding barrel"/>
    <property type="match status" value="1"/>
</dbReference>
<dbReference type="STRING" id="560819.SAMN05428998_11428"/>
<evidence type="ECO:0000256" key="4">
    <source>
        <dbReference type="ARBA" id="ARBA00023239"/>
    </source>
</evidence>
<sequence>MTPKIARFLAEQHPATPCLVLDLDVVEERYRSLAAALPSASIYYAVKANPAPEILALLERLGSCFDTASAQEIRMVLATGAGAERISFGNTIKKQSDIAWAHAQGVSLYAFDSEAELDKLAESAPGSRVFCRILVETQGAEWPLSKKFGCAPEMASDLLVRARELGLEPYGVSFHVGSQQTDTEQWDVALGAAKMVFASLQEAGIELKLVNLGGGFPTRYREEIGGIEGYGARITEALVRHFGNHVPATIIEPGRYMVGEAGVIEAEVVLVARKSYDDEKRWIYLDIGRFSGLAETEGEAIRYPIVTPRDGGATGPVVLAGPSCDSADILYDRAGYELPLDLKVGDRVRLLSTGAYTTTYASVGFNGFPPLASYCI</sequence>
<dbReference type="RefSeq" id="WP_085123856.1">
    <property type="nucleotide sequence ID" value="NZ_FWZX01000014.1"/>
</dbReference>
<dbReference type="PROSITE" id="PS00878">
    <property type="entry name" value="ODR_DC_2_1"/>
    <property type="match status" value="1"/>
</dbReference>
<evidence type="ECO:0000256" key="8">
    <source>
        <dbReference type="PIRSR" id="PIRSR600183-50"/>
    </source>
</evidence>
<dbReference type="Pfam" id="PF02784">
    <property type="entry name" value="Orn_Arg_deC_N"/>
    <property type="match status" value="1"/>
</dbReference>
<dbReference type="Proteomes" id="UP000192917">
    <property type="component" value="Unassembled WGS sequence"/>
</dbReference>
<dbReference type="InterPro" id="IPR029066">
    <property type="entry name" value="PLP-binding_barrel"/>
</dbReference>
<dbReference type="CDD" id="cd00622">
    <property type="entry name" value="PLPDE_III_ODC"/>
    <property type="match status" value="1"/>
</dbReference>
<evidence type="ECO:0000256" key="1">
    <source>
        <dbReference type="ARBA" id="ARBA00001933"/>
    </source>
</evidence>
<dbReference type="InterPro" id="IPR022653">
    <property type="entry name" value="De-COase2_pyr-phos_BS"/>
</dbReference>
<feature type="domain" description="Orn/DAP/Arg decarboxylase 2 N-terminal" evidence="9">
    <location>
        <begin position="24"/>
        <end position="258"/>
    </location>
</feature>
<comment type="catalytic activity">
    <reaction evidence="7">
        <text>L-ornithine + H(+) = putrescine + CO2</text>
        <dbReference type="Rhea" id="RHEA:22964"/>
        <dbReference type="ChEBI" id="CHEBI:15378"/>
        <dbReference type="ChEBI" id="CHEBI:16526"/>
        <dbReference type="ChEBI" id="CHEBI:46911"/>
        <dbReference type="ChEBI" id="CHEBI:326268"/>
        <dbReference type="EC" id="4.1.1.17"/>
    </reaction>
</comment>
<name>A0A1Y6C3Z2_9PROT</name>
<dbReference type="FunFam" id="2.40.37.10:FF:000004">
    <property type="entry name" value="Ornithine decarboxylase"/>
    <property type="match status" value="1"/>
</dbReference>
<evidence type="ECO:0000256" key="2">
    <source>
        <dbReference type="ARBA" id="ARBA00008872"/>
    </source>
</evidence>
<comment type="cofactor">
    <cofactor evidence="1 8">
        <name>pyridoxal 5'-phosphate</name>
        <dbReference type="ChEBI" id="CHEBI:597326"/>
    </cofactor>
</comment>
<dbReference type="GO" id="GO:0005737">
    <property type="term" value="C:cytoplasm"/>
    <property type="evidence" value="ECO:0007669"/>
    <property type="project" value="TreeGrafter"/>
</dbReference>
<dbReference type="SUPFAM" id="SSF50621">
    <property type="entry name" value="Alanine racemase C-terminal domain-like"/>
    <property type="match status" value="1"/>
</dbReference>
<dbReference type="InterPro" id="IPR009006">
    <property type="entry name" value="Ala_racemase/Decarboxylase_C"/>
</dbReference>
<keyword evidence="4" id="KW-0456">Lyase</keyword>
<feature type="active site" description="Proton donor" evidence="8">
    <location>
        <position position="324"/>
    </location>
</feature>
<dbReference type="GO" id="GO:0004586">
    <property type="term" value="F:ornithine decarboxylase activity"/>
    <property type="evidence" value="ECO:0007669"/>
    <property type="project" value="UniProtKB-EC"/>
</dbReference>
<evidence type="ECO:0000313" key="11">
    <source>
        <dbReference type="Proteomes" id="UP000192917"/>
    </source>
</evidence>